<reference evidence="1" key="1">
    <citation type="submission" date="2022-03" db="EMBL/GenBank/DDBJ databases">
        <authorList>
            <person name="Alioto T."/>
            <person name="Alioto T."/>
            <person name="Gomez Garrido J."/>
        </authorList>
    </citation>
    <scope>NUCLEOTIDE SEQUENCE</scope>
</reference>
<dbReference type="AlphaFoldDB" id="A0AAD1S934"/>
<proteinExistence type="predicted"/>
<organism evidence="1 2">
    <name type="scientific">Pelobates cultripes</name>
    <name type="common">Western spadefoot toad</name>
    <dbReference type="NCBI Taxonomy" id="61616"/>
    <lineage>
        <taxon>Eukaryota</taxon>
        <taxon>Metazoa</taxon>
        <taxon>Chordata</taxon>
        <taxon>Craniata</taxon>
        <taxon>Vertebrata</taxon>
        <taxon>Euteleostomi</taxon>
        <taxon>Amphibia</taxon>
        <taxon>Batrachia</taxon>
        <taxon>Anura</taxon>
        <taxon>Pelobatoidea</taxon>
        <taxon>Pelobatidae</taxon>
        <taxon>Pelobates</taxon>
    </lineage>
</organism>
<evidence type="ECO:0000313" key="1">
    <source>
        <dbReference type="EMBL" id="CAH2295450.1"/>
    </source>
</evidence>
<dbReference type="Proteomes" id="UP001295444">
    <property type="component" value="Chromosome 05"/>
</dbReference>
<dbReference type="InterPro" id="IPR004244">
    <property type="entry name" value="Transposase_22"/>
</dbReference>
<evidence type="ECO:0000313" key="2">
    <source>
        <dbReference type="Proteomes" id="UP001295444"/>
    </source>
</evidence>
<keyword evidence="2" id="KW-1185">Reference proteome</keyword>
<dbReference type="EMBL" id="OW240916">
    <property type="protein sequence ID" value="CAH2295450.1"/>
    <property type="molecule type" value="Genomic_DNA"/>
</dbReference>
<sequence length="160" mass="18742">MDLEDRSQLQNLRVREVPEDIHPAELIAYLVGLFQALAPDIPTNMFLMDRAHKVAKPQHLPGSSTRDVLTELHYYHVKEALLRSKRPQLDLTEQYRSIQVFADLSAETLRHRRAFRDITSELRYRRIPYRWVADFKGRQDTWPWTWRQAPACCAAGASTQ</sequence>
<protein>
    <submittedName>
        <fullName evidence="1">Uncharacterized protein</fullName>
    </submittedName>
</protein>
<accession>A0AAD1S934</accession>
<dbReference type="PANTHER" id="PTHR11505">
    <property type="entry name" value="L1 TRANSPOSABLE ELEMENT-RELATED"/>
    <property type="match status" value="1"/>
</dbReference>
<gene>
    <name evidence="1" type="ORF">PECUL_23A032289</name>
</gene>
<dbReference type="Gene3D" id="3.30.70.1820">
    <property type="entry name" value="L1 transposable element, RRM domain"/>
    <property type="match status" value="1"/>
</dbReference>
<name>A0AAD1S934_PELCU</name>